<dbReference type="EMBL" id="CAXLJL010000124">
    <property type="protein sequence ID" value="CAL5132480.1"/>
    <property type="molecule type" value="Genomic_DNA"/>
</dbReference>
<proteinExistence type="predicted"/>
<reference evidence="2" key="1">
    <citation type="submission" date="2024-06" db="EMBL/GenBank/DDBJ databases">
        <authorList>
            <person name="Liu X."/>
            <person name="Lenzi L."/>
            <person name="Haldenby T S."/>
            <person name="Uol C."/>
        </authorList>
    </citation>
    <scope>NUCLEOTIDE SEQUENCE</scope>
</reference>
<name>A0AAV2T7V1_CALDB</name>
<comment type="caution">
    <text evidence="2">The sequence shown here is derived from an EMBL/GenBank/DDBJ whole genome shotgun (WGS) entry which is preliminary data.</text>
</comment>
<protein>
    <submittedName>
        <fullName evidence="2">Uncharacterized protein</fullName>
    </submittedName>
</protein>
<accession>A0AAV2T7V1</accession>
<sequence>MDCVTACGCTSPVEQAQLATHLKHLPQIMDGLKKFGDRMVDILGDHGALSQELLASMELVLTLPSWLHSYESRFEIQKAIVQVQPEVQKLSKLLESYIQHLQQVQANLNRTDEKIQTFTSAVGTLARLTGAGE</sequence>
<evidence type="ECO:0000256" key="1">
    <source>
        <dbReference type="SAM" id="Coils"/>
    </source>
</evidence>
<evidence type="ECO:0000313" key="2">
    <source>
        <dbReference type="EMBL" id="CAL5132480.1"/>
    </source>
</evidence>
<dbReference type="AlphaFoldDB" id="A0AAV2T7V1"/>
<gene>
    <name evidence="2" type="ORF">CDAUBV1_LOCUS5304</name>
</gene>
<dbReference type="Proteomes" id="UP001497525">
    <property type="component" value="Unassembled WGS sequence"/>
</dbReference>
<organism evidence="2 3">
    <name type="scientific">Calicophoron daubneyi</name>
    <name type="common">Rumen fluke</name>
    <name type="synonym">Paramphistomum daubneyi</name>
    <dbReference type="NCBI Taxonomy" id="300641"/>
    <lineage>
        <taxon>Eukaryota</taxon>
        <taxon>Metazoa</taxon>
        <taxon>Spiralia</taxon>
        <taxon>Lophotrochozoa</taxon>
        <taxon>Platyhelminthes</taxon>
        <taxon>Trematoda</taxon>
        <taxon>Digenea</taxon>
        <taxon>Plagiorchiida</taxon>
        <taxon>Pronocephalata</taxon>
        <taxon>Paramphistomoidea</taxon>
        <taxon>Paramphistomidae</taxon>
        <taxon>Calicophoron</taxon>
    </lineage>
</organism>
<keyword evidence="1" id="KW-0175">Coiled coil</keyword>
<evidence type="ECO:0000313" key="3">
    <source>
        <dbReference type="Proteomes" id="UP001497525"/>
    </source>
</evidence>
<feature type="coiled-coil region" evidence="1">
    <location>
        <begin position="87"/>
        <end position="121"/>
    </location>
</feature>